<feature type="compositionally biased region" description="Low complexity" evidence="1">
    <location>
        <begin position="183"/>
        <end position="199"/>
    </location>
</feature>
<dbReference type="GeneID" id="28728775"/>
<evidence type="ECO:0000256" key="1">
    <source>
        <dbReference type="SAM" id="MobiDB-lite"/>
    </source>
</evidence>
<gene>
    <name evidence="2" type="ORF">Malapachy_2410</name>
</gene>
<accession>A0A0M9VQ73</accession>
<dbReference type="RefSeq" id="XP_017992807.1">
    <property type="nucleotide sequence ID" value="XM_018136900.1"/>
</dbReference>
<dbReference type="VEuPathDB" id="FungiDB:Malapachy_2410"/>
<feature type="region of interest" description="Disordered" evidence="1">
    <location>
        <begin position="32"/>
        <end position="75"/>
    </location>
</feature>
<dbReference type="EMBL" id="LGAV01000002">
    <property type="protein sequence ID" value="KOS15175.1"/>
    <property type="molecule type" value="Genomic_DNA"/>
</dbReference>
<dbReference type="AlphaFoldDB" id="A0A0M9VQ73"/>
<sequence>MAGHSPSRSLADGSDLLDPCTVWANFDMDVSHDHSSRELSGDHTPSSSSVAYGTLQGRHTHRRSRGPIRTSSMDKAEELAIVAERLLLHSNEQYDSESEEDKALLSDASDSTTASVVEIRASSQKEPSLHFQRKHSEVVTAPTSLSLSSYRTKQSHAMPSQHARHSYSEAPTPQNGRRRSDRSSFSSLSTSPRPSVRPSCIFVQDGNLHAHASAAVDCQTAERS</sequence>
<dbReference type="Proteomes" id="UP000037751">
    <property type="component" value="Unassembled WGS sequence"/>
</dbReference>
<reference evidence="2 3" key="1">
    <citation type="submission" date="2015-07" db="EMBL/GenBank/DDBJ databases">
        <title>Draft Genome Sequence of Malassezia furfur CBS1878 and Malassezia pachydermatis CBS1879.</title>
        <authorList>
            <person name="Triana S."/>
            <person name="Ohm R."/>
            <person name="Gonzalez A."/>
            <person name="DeCock H."/>
            <person name="Restrepo S."/>
            <person name="Celis A."/>
        </authorList>
    </citation>
    <scope>NUCLEOTIDE SEQUENCE [LARGE SCALE GENOMIC DNA]</scope>
    <source>
        <strain evidence="2 3">CBS 1879</strain>
    </source>
</reference>
<feature type="compositionally biased region" description="Basic and acidic residues" evidence="1">
    <location>
        <begin position="32"/>
        <end position="41"/>
    </location>
</feature>
<name>A0A0M9VQ73_9BASI</name>
<evidence type="ECO:0000313" key="2">
    <source>
        <dbReference type="EMBL" id="KOS15175.1"/>
    </source>
</evidence>
<proteinExistence type="predicted"/>
<feature type="compositionally biased region" description="Polar residues" evidence="1">
    <location>
        <begin position="108"/>
        <end position="126"/>
    </location>
</feature>
<organism evidence="2 3">
    <name type="scientific">Malassezia pachydermatis</name>
    <dbReference type="NCBI Taxonomy" id="77020"/>
    <lineage>
        <taxon>Eukaryota</taxon>
        <taxon>Fungi</taxon>
        <taxon>Dikarya</taxon>
        <taxon>Basidiomycota</taxon>
        <taxon>Ustilaginomycotina</taxon>
        <taxon>Malasseziomycetes</taxon>
        <taxon>Malasseziales</taxon>
        <taxon>Malasseziaceae</taxon>
        <taxon>Malassezia</taxon>
    </lineage>
</organism>
<evidence type="ECO:0000313" key="3">
    <source>
        <dbReference type="Proteomes" id="UP000037751"/>
    </source>
</evidence>
<feature type="compositionally biased region" description="Polar residues" evidence="1">
    <location>
        <begin position="141"/>
        <end position="158"/>
    </location>
</feature>
<keyword evidence="3" id="KW-1185">Reference proteome</keyword>
<feature type="region of interest" description="Disordered" evidence="1">
    <location>
        <begin position="93"/>
        <end position="200"/>
    </location>
</feature>
<comment type="caution">
    <text evidence="2">The sequence shown here is derived from an EMBL/GenBank/DDBJ whole genome shotgun (WGS) entry which is preliminary data.</text>
</comment>
<protein>
    <submittedName>
        <fullName evidence="2">Uncharacterized protein</fullName>
    </submittedName>
</protein>